<dbReference type="EMBL" id="SNRW01017988">
    <property type="protein sequence ID" value="KAA6367779.1"/>
    <property type="molecule type" value="Genomic_DNA"/>
</dbReference>
<keyword evidence="5" id="KW-0963">Cytoplasm</keyword>
<name>A0A5J4UBB4_9EUKA</name>
<dbReference type="OrthoDB" id="197839at2759"/>
<evidence type="ECO:0000256" key="8">
    <source>
        <dbReference type="ARBA" id="ARBA00023069"/>
    </source>
</evidence>
<proteinExistence type="inferred from homology"/>
<evidence type="ECO:0000256" key="9">
    <source>
        <dbReference type="ARBA" id="ARBA00023212"/>
    </source>
</evidence>
<evidence type="ECO:0000256" key="1">
    <source>
        <dbReference type="ARBA" id="ARBA00004123"/>
    </source>
</evidence>
<keyword evidence="9" id="KW-0206">Cytoskeleton</keyword>
<evidence type="ECO:0000256" key="4">
    <source>
        <dbReference type="ARBA" id="ARBA00014813"/>
    </source>
</evidence>
<evidence type="ECO:0000256" key="10">
    <source>
        <dbReference type="ARBA" id="ARBA00023242"/>
    </source>
</evidence>
<feature type="coiled-coil region" evidence="14">
    <location>
        <begin position="61"/>
        <end position="172"/>
    </location>
</feature>
<evidence type="ECO:0000256" key="14">
    <source>
        <dbReference type="SAM" id="Coils"/>
    </source>
</evidence>
<evidence type="ECO:0000256" key="5">
    <source>
        <dbReference type="ARBA" id="ARBA00022490"/>
    </source>
</evidence>
<evidence type="ECO:0000259" key="16">
    <source>
        <dbReference type="Pfam" id="PF13868"/>
    </source>
</evidence>
<accession>A0A5J4UBB4</accession>
<dbReference type="PANTHER" id="PTHR19265">
    <property type="entry name" value="MEIOSIS-SPECIFIC NUCLEAR STRUCTURAL PROTEIN 1"/>
    <property type="match status" value="1"/>
</dbReference>
<feature type="compositionally biased region" description="Low complexity" evidence="15">
    <location>
        <begin position="319"/>
        <end position="331"/>
    </location>
</feature>
<evidence type="ECO:0000256" key="7">
    <source>
        <dbReference type="ARBA" id="ARBA00023054"/>
    </source>
</evidence>
<dbReference type="Proteomes" id="UP000324800">
    <property type="component" value="Unassembled WGS sequence"/>
</dbReference>
<evidence type="ECO:0000313" key="17">
    <source>
        <dbReference type="EMBL" id="KAA6367779.1"/>
    </source>
</evidence>
<feature type="compositionally biased region" description="Basic residues" evidence="15">
    <location>
        <begin position="350"/>
        <end position="360"/>
    </location>
</feature>
<keyword evidence="12" id="KW-0966">Cell projection</keyword>
<organism evidence="17 18">
    <name type="scientific">Streblomastix strix</name>
    <dbReference type="NCBI Taxonomy" id="222440"/>
    <lineage>
        <taxon>Eukaryota</taxon>
        <taxon>Metamonada</taxon>
        <taxon>Preaxostyla</taxon>
        <taxon>Oxymonadida</taxon>
        <taxon>Streblomastigidae</taxon>
        <taxon>Streblomastix</taxon>
    </lineage>
</organism>
<feature type="non-terminal residue" evidence="17">
    <location>
        <position position="1"/>
    </location>
</feature>
<comment type="function">
    <text evidence="13">Microtubule inner protein (MIP) part of the dynein-decorated doublet microtubules (DMTs) in cilia axoneme, which is required for motile cilia beating. May play a role in the control of meiotic division and germ cell differentiation through regulation of pairing and recombination during meiosis. Required for sperm flagella assembly. May play a role in the assembly and function of the outer dynein arm-docking complex (ODA-DC). ODA-DC mediates outer dynein arms (ODA) binding onto the axonemal doublet microtubules.</text>
</comment>
<dbReference type="InterPro" id="IPR043597">
    <property type="entry name" value="TPH_dom"/>
</dbReference>
<reference evidence="17 18" key="1">
    <citation type="submission" date="2019-03" db="EMBL/GenBank/DDBJ databases">
        <title>Single cell metagenomics reveals metabolic interactions within the superorganism composed of flagellate Streblomastix strix and complex community of Bacteroidetes bacteria on its surface.</title>
        <authorList>
            <person name="Treitli S.C."/>
            <person name="Kolisko M."/>
            <person name="Husnik F."/>
            <person name="Keeling P."/>
            <person name="Hampl V."/>
        </authorList>
    </citation>
    <scope>NUCLEOTIDE SEQUENCE [LARGE SCALE GENOMIC DNA]</scope>
    <source>
        <strain evidence="17">ST1C</strain>
    </source>
</reference>
<comment type="similarity">
    <text evidence="3">Belongs to the MNS1 family.</text>
</comment>
<evidence type="ECO:0000256" key="2">
    <source>
        <dbReference type="ARBA" id="ARBA00004611"/>
    </source>
</evidence>
<keyword evidence="11" id="KW-0469">Meiosis</keyword>
<keyword evidence="6" id="KW-0282">Flagellum</keyword>
<feature type="region of interest" description="Disordered" evidence="15">
    <location>
        <begin position="316"/>
        <end position="360"/>
    </location>
</feature>
<keyword evidence="8" id="KW-0969">Cilium</keyword>
<evidence type="ECO:0000256" key="12">
    <source>
        <dbReference type="ARBA" id="ARBA00023273"/>
    </source>
</evidence>
<dbReference type="PANTHER" id="PTHR19265:SF0">
    <property type="entry name" value="MEIOSIS-SPECIFIC NUCLEAR STRUCTURAL PROTEIN 1"/>
    <property type="match status" value="1"/>
</dbReference>
<comment type="caution">
    <text evidence="17">The sequence shown here is derived from an EMBL/GenBank/DDBJ whole genome shotgun (WGS) entry which is preliminary data.</text>
</comment>
<dbReference type="Pfam" id="PF13868">
    <property type="entry name" value="TPH"/>
    <property type="match status" value="1"/>
</dbReference>
<evidence type="ECO:0000313" key="18">
    <source>
        <dbReference type="Proteomes" id="UP000324800"/>
    </source>
</evidence>
<evidence type="ECO:0000256" key="15">
    <source>
        <dbReference type="SAM" id="MobiDB-lite"/>
    </source>
</evidence>
<sequence length="360" mass="43279">AVDDATAQLIADLEKKELDRLEKQKNLQQFISDYIKQRNDYREYDKKRIAAEDERIHQYQIDKDKRDAENEAALKKKKEEEARKCAQVFDHIDKELKEKEELEMLQEQLDFEENERKAREKDQLEAEKALKTKVQLMEAQEDWRKQKAQQKAKEVEEDKKLKEQMVKTFNEEEVVIKLKELERKEKIALHMREAERLIAIKKEKESLEILHAKQLWEEEQQKIRDRRRAIQEERLRLLKLHAVKLWGYLPKGVIMNEEELQVFPEEMQKEFLASKTMNDKTSTNAAIAQKFFKDDIDNDEYQRLYARDIRRFFPETDLQKQQQQQQDQNNNRPPGLIPGLATGENVKAGPKWRYKSTRPW</sequence>
<comment type="subcellular location">
    <subcellularLocation>
        <location evidence="2">Cytoplasm</location>
        <location evidence="2">Cytoskeleton</location>
        <location evidence="2">Flagellum axoneme</location>
    </subcellularLocation>
    <subcellularLocation>
        <location evidence="1">Nucleus</location>
    </subcellularLocation>
</comment>
<evidence type="ECO:0000256" key="11">
    <source>
        <dbReference type="ARBA" id="ARBA00023254"/>
    </source>
</evidence>
<keyword evidence="7 14" id="KW-0175">Coiled coil</keyword>
<evidence type="ECO:0000256" key="13">
    <source>
        <dbReference type="ARBA" id="ARBA00046114"/>
    </source>
</evidence>
<feature type="domain" description="Trichohyalin-plectin-homology" evidence="16">
    <location>
        <begin position="3"/>
        <end position="251"/>
    </location>
</feature>
<dbReference type="AlphaFoldDB" id="A0A5J4UBB4"/>
<dbReference type="GO" id="GO:0051321">
    <property type="term" value="P:meiotic cell cycle"/>
    <property type="evidence" value="ECO:0007669"/>
    <property type="project" value="UniProtKB-KW"/>
</dbReference>
<protein>
    <recommendedName>
        <fullName evidence="4">Meiosis-specific nuclear structural protein 1</fullName>
    </recommendedName>
</protein>
<dbReference type="InterPro" id="IPR026504">
    <property type="entry name" value="MNS1"/>
</dbReference>
<keyword evidence="10" id="KW-0539">Nucleus</keyword>
<gene>
    <name evidence="17" type="ORF">EZS28_036693</name>
</gene>
<evidence type="ECO:0000256" key="6">
    <source>
        <dbReference type="ARBA" id="ARBA00022846"/>
    </source>
</evidence>
<evidence type="ECO:0000256" key="3">
    <source>
        <dbReference type="ARBA" id="ARBA00009158"/>
    </source>
</evidence>
<dbReference type="GO" id="GO:0005634">
    <property type="term" value="C:nucleus"/>
    <property type="evidence" value="ECO:0007669"/>
    <property type="project" value="UniProtKB-SubCell"/>
</dbReference>